<dbReference type="AlphaFoldDB" id="A0A8J3SQ35"/>
<gene>
    <name evidence="5" type="ORF">Psi01_69540</name>
</gene>
<keyword evidence="6" id="KW-1185">Reference proteome</keyword>
<dbReference type="InterPro" id="IPR000644">
    <property type="entry name" value="CBS_dom"/>
</dbReference>
<dbReference type="Pfam" id="PF04972">
    <property type="entry name" value="BON"/>
    <property type="match status" value="1"/>
</dbReference>
<dbReference type="RefSeq" id="WP_239128246.1">
    <property type="nucleotide sequence ID" value="NZ_BOOJ01000064.1"/>
</dbReference>
<accession>A0A8J3SQ35</accession>
<dbReference type="PANTHER" id="PTHR43080:SF29">
    <property type="entry name" value="OS02G0818000 PROTEIN"/>
    <property type="match status" value="1"/>
</dbReference>
<dbReference type="InterPro" id="IPR046342">
    <property type="entry name" value="CBS_dom_sf"/>
</dbReference>
<dbReference type="Pfam" id="PF00571">
    <property type="entry name" value="CBS"/>
    <property type="match status" value="2"/>
</dbReference>
<evidence type="ECO:0008006" key="7">
    <source>
        <dbReference type="Google" id="ProtNLM"/>
    </source>
</evidence>
<dbReference type="InterPro" id="IPR017080">
    <property type="entry name" value="UCP036990_CBS_BON"/>
</dbReference>
<keyword evidence="1 2" id="KW-0129">CBS domain</keyword>
<name>A0A8J3SQ35_9ACTN</name>
<evidence type="ECO:0000256" key="2">
    <source>
        <dbReference type="PROSITE-ProRule" id="PRU00703"/>
    </source>
</evidence>
<dbReference type="InterPro" id="IPR051257">
    <property type="entry name" value="Diverse_CBS-Domain"/>
</dbReference>
<dbReference type="SUPFAM" id="SSF54631">
    <property type="entry name" value="CBS-domain pair"/>
    <property type="match status" value="1"/>
</dbReference>
<dbReference type="EMBL" id="BOOJ01000064">
    <property type="protein sequence ID" value="GIH96324.1"/>
    <property type="molecule type" value="Genomic_DNA"/>
</dbReference>
<dbReference type="CDD" id="cd04586">
    <property type="entry name" value="CBS_pair_BON_assoc"/>
    <property type="match status" value="1"/>
</dbReference>
<evidence type="ECO:0000259" key="4">
    <source>
        <dbReference type="PROSITE" id="PS51371"/>
    </source>
</evidence>
<evidence type="ECO:0000259" key="3">
    <source>
        <dbReference type="PROSITE" id="PS50914"/>
    </source>
</evidence>
<dbReference type="Gene3D" id="3.30.1340.30">
    <property type="match status" value="1"/>
</dbReference>
<dbReference type="PANTHER" id="PTHR43080">
    <property type="entry name" value="CBS DOMAIN-CONTAINING PROTEIN CBSX3, MITOCHONDRIAL"/>
    <property type="match status" value="1"/>
</dbReference>
<dbReference type="Proteomes" id="UP000619788">
    <property type="component" value="Unassembled WGS sequence"/>
</dbReference>
<sequence length="222" mass="24053">MVIKVEDVMGGVAVAVRPDTPFSGIIDAMRRFEVSAVAVLDADGRPVGIVSEDDLLLKETDTVRHGVPLFESGRRRREHRKAAGVTAAELMTSPVITVTPATPAREAARLMHERRIKQLPVVDPGTGRITGTVHQHDLLRVFARPPDELHAEIEEVVREQAGRDAGSLSIVVRDGAVTIGGTVGHRSQITYLVEALRAVEGVVAVTSEMTFIRDDVVAPPFY</sequence>
<dbReference type="PROSITE" id="PS51371">
    <property type="entry name" value="CBS"/>
    <property type="match status" value="2"/>
</dbReference>
<evidence type="ECO:0000313" key="5">
    <source>
        <dbReference type="EMBL" id="GIH96324.1"/>
    </source>
</evidence>
<dbReference type="PROSITE" id="PS50914">
    <property type="entry name" value="BON"/>
    <property type="match status" value="1"/>
</dbReference>
<dbReference type="PIRSF" id="PIRSF036990">
    <property type="entry name" value="UCP036990_CBS_BON"/>
    <property type="match status" value="1"/>
</dbReference>
<proteinExistence type="predicted"/>
<comment type="caution">
    <text evidence="5">The sequence shown here is derived from an EMBL/GenBank/DDBJ whole genome shotgun (WGS) entry which is preliminary data.</text>
</comment>
<organism evidence="5 6">
    <name type="scientific">Planobispora siamensis</name>
    <dbReference type="NCBI Taxonomy" id="936338"/>
    <lineage>
        <taxon>Bacteria</taxon>
        <taxon>Bacillati</taxon>
        <taxon>Actinomycetota</taxon>
        <taxon>Actinomycetes</taxon>
        <taxon>Streptosporangiales</taxon>
        <taxon>Streptosporangiaceae</taxon>
        <taxon>Planobispora</taxon>
    </lineage>
</organism>
<feature type="domain" description="BON" evidence="3">
    <location>
        <begin position="145"/>
        <end position="213"/>
    </location>
</feature>
<reference evidence="5 6" key="1">
    <citation type="submission" date="2021-01" db="EMBL/GenBank/DDBJ databases">
        <title>Whole genome shotgun sequence of Planobispora siamensis NBRC 107568.</title>
        <authorList>
            <person name="Komaki H."/>
            <person name="Tamura T."/>
        </authorList>
    </citation>
    <scope>NUCLEOTIDE SEQUENCE [LARGE SCALE GENOMIC DNA]</scope>
    <source>
        <strain evidence="5 6">NBRC 107568</strain>
    </source>
</reference>
<dbReference type="SMART" id="SM00116">
    <property type="entry name" value="CBS"/>
    <property type="match status" value="2"/>
</dbReference>
<dbReference type="Gene3D" id="3.10.580.10">
    <property type="entry name" value="CBS-domain"/>
    <property type="match status" value="1"/>
</dbReference>
<protein>
    <recommendedName>
        <fullName evidence="7">CBS domain-containing protein</fullName>
    </recommendedName>
</protein>
<evidence type="ECO:0000313" key="6">
    <source>
        <dbReference type="Proteomes" id="UP000619788"/>
    </source>
</evidence>
<dbReference type="InterPro" id="IPR007055">
    <property type="entry name" value="BON_dom"/>
</dbReference>
<feature type="domain" description="CBS" evidence="4">
    <location>
        <begin position="9"/>
        <end position="69"/>
    </location>
</feature>
<feature type="domain" description="CBS" evidence="4">
    <location>
        <begin position="91"/>
        <end position="148"/>
    </location>
</feature>
<evidence type="ECO:0000256" key="1">
    <source>
        <dbReference type="ARBA" id="ARBA00023122"/>
    </source>
</evidence>